<accession>A0ABU1U7S1</accession>
<evidence type="ECO:0000256" key="1">
    <source>
        <dbReference type="SAM" id="MobiDB-lite"/>
    </source>
</evidence>
<dbReference type="RefSeq" id="WP_310050147.1">
    <property type="nucleotide sequence ID" value="NZ_JAVDVQ010000001.1"/>
</dbReference>
<proteinExistence type="predicted"/>
<evidence type="ECO:0000313" key="4">
    <source>
        <dbReference type="Proteomes" id="UP001252243"/>
    </source>
</evidence>
<dbReference type="EMBL" id="JAVDVQ010000001">
    <property type="protein sequence ID" value="MDR7081160.1"/>
    <property type="molecule type" value="Genomic_DNA"/>
</dbReference>
<feature type="compositionally biased region" description="Low complexity" evidence="1">
    <location>
        <begin position="75"/>
        <end position="84"/>
    </location>
</feature>
<keyword evidence="2" id="KW-0732">Signal</keyword>
<evidence type="ECO:0008006" key="5">
    <source>
        <dbReference type="Google" id="ProtNLM"/>
    </source>
</evidence>
<evidence type="ECO:0000256" key="2">
    <source>
        <dbReference type="SAM" id="SignalP"/>
    </source>
</evidence>
<gene>
    <name evidence="3" type="ORF">J2X01_000429</name>
</gene>
<name>A0ABU1U7S1_9MICC</name>
<sequence length="179" mass="17881">MDATVKLGIAKLAVALLLAAGTAGCSGPIACPAIAWSNSLTVTLDGSVENVALVELCAADVCSVRMDSPVPFPSTSVSPGAVPAPVAPGPPSALSAPPSISPLPASSSMPFSSYTASRIDDRTWKVSFLMQSPKHVTVRALAADGTVLAEREVDLGWTRVGGSEQCGGPATAGPIGLAV</sequence>
<dbReference type="Proteomes" id="UP001252243">
    <property type="component" value="Unassembled WGS sequence"/>
</dbReference>
<dbReference type="PROSITE" id="PS51257">
    <property type="entry name" value="PROKAR_LIPOPROTEIN"/>
    <property type="match status" value="1"/>
</dbReference>
<feature type="signal peptide" evidence="2">
    <location>
        <begin position="1"/>
        <end position="25"/>
    </location>
</feature>
<reference evidence="3 4" key="1">
    <citation type="submission" date="2023-07" db="EMBL/GenBank/DDBJ databases">
        <title>Sorghum-associated microbial communities from plants grown in Nebraska, USA.</title>
        <authorList>
            <person name="Schachtman D."/>
        </authorList>
    </citation>
    <scope>NUCLEOTIDE SEQUENCE [LARGE SCALE GENOMIC DNA]</scope>
    <source>
        <strain evidence="3 4">BE167</strain>
    </source>
</reference>
<evidence type="ECO:0000313" key="3">
    <source>
        <dbReference type="EMBL" id="MDR7081160.1"/>
    </source>
</evidence>
<comment type="caution">
    <text evidence="3">The sequence shown here is derived from an EMBL/GenBank/DDBJ whole genome shotgun (WGS) entry which is preliminary data.</text>
</comment>
<feature type="chain" id="PRO_5047139848" description="DUF4232 domain-containing protein" evidence="2">
    <location>
        <begin position="26"/>
        <end position="179"/>
    </location>
</feature>
<feature type="region of interest" description="Disordered" evidence="1">
    <location>
        <begin position="75"/>
        <end position="99"/>
    </location>
</feature>
<protein>
    <recommendedName>
        <fullName evidence="5">DUF4232 domain-containing protein</fullName>
    </recommendedName>
</protein>
<organism evidence="3 4">
    <name type="scientific">Arthrobacter ginsengisoli</name>
    <dbReference type="NCBI Taxonomy" id="1356565"/>
    <lineage>
        <taxon>Bacteria</taxon>
        <taxon>Bacillati</taxon>
        <taxon>Actinomycetota</taxon>
        <taxon>Actinomycetes</taxon>
        <taxon>Micrococcales</taxon>
        <taxon>Micrococcaceae</taxon>
        <taxon>Arthrobacter</taxon>
    </lineage>
</organism>
<keyword evidence="4" id="KW-1185">Reference proteome</keyword>